<dbReference type="SUPFAM" id="SSF56784">
    <property type="entry name" value="HAD-like"/>
    <property type="match status" value="1"/>
</dbReference>
<organism evidence="1">
    <name type="scientific">viral metagenome</name>
    <dbReference type="NCBI Taxonomy" id="1070528"/>
    <lineage>
        <taxon>unclassified sequences</taxon>
        <taxon>metagenomes</taxon>
        <taxon>organismal metagenomes</taxon>
    </lineage>
</organism>
<evidence type="ECO:0000313" key="1">
    <source>
        <dbReference type="EMBL" id="QHT78333.1"/>
    </source>
</evidence>
<name>A0A6C0HE90_9ZZZZ</name>
<protein>
    <submittedName>
        <fullName evidence="1">Uncharacterized protein</fullName>
    </submittedName>
</protein>
<accession>A0A6C0HE90</accession>
<dbReference type="AlphaFoldDB" id="A0A6C0HE90"/>
<reference evidence="1" key="1">
    <citation type="journal article" date="2020" name="Nature">
        <title>Giant virus diversity and host interactions through global metagenomics.</title>
        <authorList>
            <person name="Schulz F."/>
            <person name="Roux S."/>
            <person name="Paez-Espino D."/>
            <person name="Jungbluth S."/>
            <person name="Walsh D.A."/>
            <person name="Denef V.J."/>
            <person name="McMahon K.D."/>
            <person name="Konstantinidis K.T."/>
            <person name="Eloe-Fadrosh E.A."/>
            <person name="Kyrpides N.C."/>
            <person name="Woyke T."/>
        </authorList>
    </citation>
    <scope>NUCLEOTIDE SEQUENCE</scope>
    <source>
        <strain evidence="1">GVMAG-M-3300023179-91</strain>
    </source>
</reference>
<sequence length="289" mass="33804">MTKTSNNHNKTKHINKRINRKVAKTRKILPLKPLMDQKDLCCAIRFYDNFEEMIKQFHKSKKYVEAILVSNKPNKEIMQGNSIASLYTKQFLTVYPDNKFAQYLLSINNKEVGTNIGFSRDDGKNLAKWVLNPKIKTKIVIFDWDGTLSVIEGVVLPPTKELTLEMMKKGITYKDIALYYAGTKQRLEGLKNMFHFLHEKGIETYILTNNPVAACNWRKLHDRGIGPFSRQNFYKMVKQFIPHIKLQNILCGYETQCFKPDTFSGNRHLREVYSQIEHWHFQNSAYTTN</sequence>
<proteinExistence type="predicted"/>
<dbReference type="InterPro" id="IPR023214">
    <property type="entry name" value="HAD_sf"/>
</dbReference>
<dbReference type="Gene3D" id="3.40.50.1000">
    <property type="entry name" value="HAD superfamily/HAD-like"/>
    <property type="match status" value="1"/>
</dbReference>
<dbReference type="EMBL" id="MN739930">
    <property type="protein sequence ID" value="QHT78333.1"/>
    <property type="molecule type" value="Genomic_DNA"/>
</dbReference>
<dbReference type="InterPro" id="IPR036412">
    <property type="entry name" value="HAD-like_sf"/>
</dbReference>